<dbReference type="Pfam" id="PF20463">
    <property type="entry name" value="PDH_C"/>
    <property type="match status" value="1"/>
</dbReference>
<evidence type="ECO:0000256" key="8">
    <source>
        <dbReference type="ARBA" id="ARBA00023141"/>
    </source>
</evidence>
<evidence type="ECO:0000256" key="9">
    <source>
        <dbReference type="ARBA" id="ARBA00049260"/>
    </source>
</evidence>
<evidence type="ECO:0000256" key="1">
    <source>
        <dbReference type="ARBA" id="ARBA00005067"/>
    </source>
</evidence>
<dbReference type="Proteomes" id="UP001318300">
    <property type="component" value="Unassembled WGS sequence"/>
</dbReference>
<dbReference type="InterPro" id="IPR003099">
    <property type="entry name" value="Prephen_DH"/>
</dbReference>
<dbReference type="EC" id="1.3.1.12" evidence="3"/>
<dbReference type="SUPFAM" id="SSF48179">
    <property type="entry name" value="6-phosphogluconate dehydrogenase C-terminal domain-like"/>
    <property type="match status" value="1"/>
</dbReference>
<reference evidence="12 13" key="1">
    <citation type="submission" date="2020-03" db="EMBL/GenBank/DDBJ databases">
        <title>Above-ground endophytic microbial communities from plants in different locations in the United States.</title>
        <authorList>
            <person name="Frank C."/>
        </authorList>
    </citation>
    <scope>NUCLEOTIDE SEQUENCE [LARGE SCALE GENOMIC DNA]</scope>
    <source>
        <strain evidence="12 13">WW7</strain>
    </source>
</reference>
<keyword evidence="5" id="KW-0827">Tyrosine biosynthesis</keyword>
<feature type="domain" description="ACT" evidence="11">
    <location>
        <begin position="309"/>
        <end position="379"/>
    </location>
</feature>
<dbReference type="InterPro" id="IPR050812">
    <property type="entry name" value="Preph/Arog_dehydrog"/>
</dbReference>
<evidence type="ECO:0000313" key="12">
    <source>
        <dbReference type="EMBL" id="NII40281.1"/>
    </source>
</evidence>
<evidence type="ECO:0000313" key="13">
    <source>
        <dbReference type="Proteomes" id="UP001318300"/>
    </source>
</evidence>
<dbReference type="InterPro" id="IPR045865">
    <property type="entry name" value="ACT-like_dom_sf"/>
</dbReference>
<sequence length="379" mass="39662">MTDASTTATDAHPSRADIDRRVRGPVRIVGTGLLGASIGLALRDKGVEVVLDDVSPAALALAVDYGAGRPPADGDEPELIVVAVPPDVTATVVERELRAHPNAVVTDVASVKSGPLDRLRAVGADVSRYIGSHPMAGRERSGPTAARADLFIGRPWVIAGHDDISHQRAAVVEHLALDLGATVVPMDPESHDRAVAVVSHAPQLVATLMASRLRDAPGEALGLAGGGVRDVTRIAASDPGLWVQIIGANAGHIRPVLADLRDELDRVLVALADPAAPGSPRAIAETMASGNRGVERLPGKHGTTARFAQVVVLIDDRPGQFAELLTTIGELGINLEDLRLEHSPGAQIGIVEVSVVPEHEQRLVEELEGRGWRIAAAWA</sequence>
<keyword evidence="13" id="KW-1185">Reference proteome</keyword>
<dbReference type="RefSeq" id="WP_166779450.1">
    <property type="nucleotide sequence ID" value="NZ_JAAOYO010000002.1"/>
</dbReference>
<dbReference type="Gene3D" id="3.30.70.260">
    <property type="match status" value="1"/>
</dbReference>
<comment type="catalytic activity">
    <reaction evidence="9">
        <text>prephenate + NAD(+) = 3-(4-hydroxyphenyl)pyruvate + CO2 + NADH</text>
        <dbReference type="Rhea" id="RHEA:13869"/>
        <dbReference type="ChEBI" id="CHEBI:16526"/>
        <dbReference type="ChEBI" id="CHEBI:29934"/>
        <dbReference type="ChEBI" id="CHEBI:36242"/>
        <dbReference type="ChEBI" id="CHEBI:57540"/>
        <dbReference type="ChEBI" id="CHEBI:57945"/>
        <dbReference type="EC" id="1.3.1.12"/>
    </reaction>
</comment>
<dbReference type="PANTHER" id="PTHR21363:SF0">
    <property type="entry name" value="PREPHENATE DEHYDROGENASE [NADP(+)]"/>
    <property type="match status" value="1"/>
</dbReference>
<dbReference type="SUPFAM" id="SSF51735">
    <property type="entry name" value="NAD(P)-binding Rossmann-fold domains"/>
    <property type="match status" value="1"/>
</dbReference>
<dbReference type="PROSITE" id="PS51671">
    <property type="entry name" value="ACT"/>
    <property type="match status" value="1"/>
</dbReference>
<dbReference type="SUPFAM" id="SSF55021">
    <property type="entry name" value="ACT-like"/>
    <property type="match status" value="1"/>
</dbReference>
<gene>
    <name evidence="12" type="ORF">E9228_000917</name>
</gene>
<keyword evidence="8" id="KW-0028">Amino-acid biosynthesis</keyword>
<dbReference type="InterPro" id="IPR036291">
    <property type="entry name" value="NAD(P)-bd_dom_sf"/>
</dbReference>
<feature type="domain" description="Prephenate/arogenate dehydrogenase" evidence="10">
    <location>
        <begin position="24"/>
        <end position="305"/>
    </location>
</feature>
<organism evidence="12 13">
    <name type="scientific">Curtobacterium salicis</name>
    <dbReference type="NCBI Taxonomy" id="1779862"/>
    <lineage>
        <taxon>Bacteria</taxon>
        <taxon>Bacillati</taxon>
        <taxon>Actinomycetota</taxon>
        <taxon>Actinomycetes</taxon>
        <taxon>Micrococcales</taxon>
        <taxon>Microbacteriaceae</taxon>
        <taxon>Curtobacterium</taxon>
    </lineage>
</organism>
<dbReference type="InterPro" id="IPR046825">
    <property type="entry name" value="PDH_C"/>
</dbReference>
<evidence type="ECO:0000256" key="6">
    <source>
        <dbReference type="ARBA" id="ARBA00023002"/>
    </source>
</evidence>
<dbReference type="Gene3D" id="1.10.3660.10">
    <property type="entry name" value="6-phosphogluconate dehydrogenase C-terminal like domain"/>
    <property type="match status" value="1"/>
</dbReference>
<evidence type="ECO:0000256" key="5">
    <source>
        <dbReference type="ARBA" id="ARBA00022498"/>
    </source>
</evidence>
<evidence type="ECO:0000259" key="10">
    <source>
        <dbReference type="PROSITE" id="PS51176"/>
    </source>
</evidence>
<accession>A0ABX0T743</accession>
<evidence type="ECO:0000256" key="7">
    <source>
        <dbReference type="ARBA" id="ARBA00023027"/>
    </source>
</evidence>
<keyword evidence="8" id="KW-0057">Aromatic amino acid biosynthesis</keyword>
<dbReference type="EMBL" id="JAAOYO010000002">
    <property type="protein sequence ID" value="NII40281.1"/>
    <property type="molecule type" value="Genomic_DNA"/>
</dbReference>
<comment type="similarity">
    <text evidence="2">Belongs to the prephenate/arogenate dehydrogenase family.</text>
</comment>
<name>A0ABX0T743_9MICO</name>
<evidence type="ECO:0000256" key="4">
    <source>
        <dbReference type="ARBA" id="ARBA00016891"/>
    </source>
</evidence>
<protein>
    <recommendedName>
        <fullName evidence="4">Prephenate dehydrogenase</fullName>
        <ecNumber evidence="3">1.3.1.12</ecNumber>
    </recommendedName>
</protein>
<proteinExistence type="inferred from homology"/>
<dbReference type="PANTHER" id="PTHR21363">
    <property type="entry name" value="PREPHENATE DEHYDROGENASE"/>
    <property type="match status" value="1"/>
</dbReference>
<dbReference type="PROSITE" id="PS51176">
    <property type="entry name" value="PDH_ADH"/>
    <property type="match status" value="1"/>
</dbReference>
<dbReference type="InterPro" id="IPR002912">
    <property type="entry name" value="ACT_dom"/>
</dbReference>
<evidence type="ECO:0000256" key="2">
    <source>
        <dbReference type="ARBA" id="ARBA00007964"/>
    </source>
</evidence>
<dbReference type="InterPro" id="IPR008927">
    <property type="entry name" value="6-PGluconate_DH-like_C_sf"/>
</dbReference>
<dbReference type="GO" id="GO:0008977">
    <property type="term" value="F:prephenate dehydrogenase (NAD+) activity"/>
    <property type="evidence" value="ECO:0007669"/>
    <property type="project" value="UniProtKB-EC"/>
</dbReference>
<keyword evidence="6 12" id="KW-0560">Oxidoreductase</keyword>
<dbReference type="Pfam" id="PF02153">
    <property type="entry name" value="PDH_N"/>
    <property type="match status" value="1"/>
</dbReference>
<dbReference type="NCBIfam" id="NF005111">
    <property type="entry name" value="PRK06545.2-3"/>
    <property type="match status" value="1"/>
</dbReference>
<dbReference type="NCBIfam" id="NF005112">
    <property type="entry name" value="PRK06545.2-4"/>
    <property type="match status" value="1"/>
</dbReference>
<keyword evidence="7" id="KW-0520">NAD</keyword>
<comment type="pathway">
    <text evidence="1">Amino-acid biosynthesis; L-tyrosine biosynthesis; (4-hydroxyphenyl)pyruvate from prephenate (NAD(+) route): step 1/1.</text>
</comment>
<comment type="caution">
    <text evidence="12">The sequence shown here is derived from an EMBL/GenBank/DDBJ whole genome shotgun (WGS) entry which is preliminary data.</text>
</comment>
<dbReference type="InterPro" id="IPR046826">
    <property type="entry name" value="PDH_N"/>
</dbReference>
<evidence type="ECO:0000259" key="11">
    <source>
        <dbReference type="PROSITE" id="PS51671"/>
    </source>
</evidence>
<dbReference type="Gene3D" id="3.40.50.720">
    <property type="entry name" value="NAD(P)-binding Rossmann-like Domain"/>
    <property type="match status" value="1"/>
</dbReference>
<evidence type="ECO:0000256" key="3">
    <source>
        <dbReference type="ARBA" id="ARBA00012068"/>
    </source>
</evidence>